<sequence length="643" mass="74151">MIKFQIFQLYFTDIHDRILVDICFIFLKSYLFELVLIDKEPRKFFETIQDACNDQKEVTLKSQSMKLIEYSCELRSKHRNFVIKFSLELIGEYIDRISANPASFDINPNALKYMGQASIAKSKFIRNYCNSNFIMHSSTEELLDVSLIILSSLSYLIVKRENWKSTLMKRIHQLGPIIISNGSKLIKCRFVLLMGYYSDIFLKTKVSLKSFASLHPKKDHKLLKFEEILKFLCECCTLPDALAHQAIDALQSIVNDNTIAFYVKKNPFNVIDILIKAVKDVTIEEFFNLIFVISSFDSITQEQMVSLVKNCVTKIQQQIKILDQNNLIPKVIIKGKEILEKKEAHIISQLWKLINNILKVCDDSIVKMIDPLIQPLLDYNRGSQIFILEPEVYKQKGNVFTDKIKGSFKILIKKKEILTPEIYETLIEIIKGGGNDFWRDIDNIDYLLEIAKINIFCNFNDYHVENIFGCIFLQKSILYLKKYLIIDEVGEEMTKEISNLVIPKSKITFVADNPPTPKQQEDIYETYLRLLQTDSFKENDQASQHEKEGPRGLAKSRGAEDKRLSLDPYYSGSTCFANIIAKNLIKEEAKSKDEEDNYSDKPKSKAEPIFSLNASNMIDNSVTQTSHLAPQVNDKLLNIIQSS</sequence>
<evidence type="ECO:0000313" key="2">
    <source>
        <dbReference type="EMBL" id="CAI2359339.1"/>
    </source>
</evidence>
<gene>
    <name evidence="2" type="ORF">ECRASSUSDP1_LOCUS627</name>
</gene>
<feature type="region of interest" description="Disordered" evidence="1">
    <location>
        <begin position="538"/>
        <end position="558"/>
    </location>
</feature>
<evidence type="ECO:0000313" key="3">
    <source>
        <dbReference type="Proteomes" id="UP001295684"/>
    </source>
</evidence>
<name>A0AAD1X3E2_EUPCR</name>
<dbReference type="AlphaFoldDB" id="A0AAD1X3E2"/>
<comment type="caution">
    <text evidence="2">The sequence shown here is derived from an EMBL/GenBank/DDBJ whole genome shotgun (WGS) entry which is preliminary data.</text>
</comment>
<dbReference type="InterPro" id="IPR016024">
    <property type="entry name" value="ARM-type_fold"/>
</dbReference>
<organism evidence="2 3">
    <name type="scientific">Euplotes crassus</name>
    <dbReference type="NCBI Taxonomy" id="5936"/>
    <lineage>
        <taxon>Eukaryota</taxon>
        <taxon>Sar</taxon>
        <taxon>Alveolata</taxon>
        <taxon>Ciliophora</taxon>
        <taxon>Intramacronucleata</taxon>
        <taxon>Spirotrichea</taxon>
        <taxon>Hypotrichia</taxon>
        <taxon>Euplotida</taxon>
        <taxon>Euplotidae</taxon>
        <taxon>Moneuplotes</taxon>
    </lineage>
</organism>
<evidence type="ECO:0000256" key="1">
    <source>
        <dbReference type="SAM" id="MobiDB-lite"/>
    </source>
</evidence>
<dbReference type="Proteomes" id="UP001295684">
    <property type="component" value="Unassembled WGS sequence"/>
</dbReference>
<accession>A0AAD1X3E2</accession>
<dbReference type="EMBL" id="CAMPGE010000588">
    <property type="protein sequence ID" value="CAI2359339.1"/>
    <property type="molecule type" value="Genomic_DNA"/>
</dbReference>
<reference evidence="2" key="1">
    <citation type="submission" date="2023-07" db="EMBL/GenBank/DDBJ databases">
        <authorList>
            <consortium name="AG Swart"/>
            <person name="Singh M."/>
            <person name="Singh A."/>
            <person name="Seah K."/>
            <person name="Emmerich C."/>
        </authorList>
    </citation>
    <scope>NUCLEOTIDE SEQUENCE</scope>
    <source>
        <strain evidence="2">DP1</strain>
    </source>
</reference>
<protein>
    <submittedName>
        <fullName evidence="2">Uncharacterized protein</fullName>
    </submittedName>
</protein>
<keyword evidence="3" id="KW-1185">Reference proteome</keyword>
<dbReference type="SUPFAM" id="SSF48371">
    <property type="entry name" value="ARM repeat"/>
    <property type="match status" value="1"/>
</dbReference>
<feature type="compositionally biased region" description="Basic and acidic residues" evidence="1">
    <location>
        <begin position="538"/>
        <end position="550"/>
    </location>
</feature>
<proteinExistence type="predicted"/>